<dbReference type="STRING" id="1121421.SAMN02745123_02774"/>
<protein>
    <submittedName>
        <fullName evidence="6">Iron complex transport system substrate-binding protein</fullName>
    </submittedName>
</protein>
<evidence type="ECO:0000259" key="5">
    <source>
        <dbReference type="PROSITE" id="PS51272"/>
    </source>
</evidence>
<feature type="domain" description="Fe/B12 periplasmic-binding" evidence="4">
    <location>
        <begin position="53"/>
        <end position="313"/>
    </location>
</feature>
<dbReference type="SUPFAM" id="SSF53807">
    <property type="entry name" value="Helical backbone' metal receptor"/>
    <property type="match status" value="1"/>
</dbReference>
<dbReference type="InterPro" id="IPR050902">
    <property type="entry name" value="ABC_Transporter_SBP"/>
</dbReference>
<keyword evidence="7" id="KW-1185">Reference proteome</keyword>
<gene>
    <name evidence="6" type="ORF">SAMN02745123_02774</name>
</gene>
<dbReference type="Gene3D" id="3.40.50.1980">
    <property type="entry name" value="Nitrogenase molybdenum iron protein domain"/>
    <property type="match status" value="2"/>
</dbReference>
<organism evidence="6 7">
    <name type="scientific">Desulforamulus aeronauticus DSM 10349</name>
    <dbReference type="NCBI Taxonomy" id="1121421"/>
    <lineage>
        <taxon>Bacteria</taxon>
        <taxon>Bacillati</taxon>
        <taxon>Bacillota</taxon>
        <taxon>Clostridia</taxon>
        <taxon>Eubacteriales</taxon>
        <taxon>Peptococcaceae</taxon>
        <taxon>Desulforamulus</taxon>
    </lineage>
</organism>
<evidence type="ECO:0000313" key="6">
    <source>
        <dbReference type="EMBL" id="SHK68790.1"/>
    </source>
</evidence>
<keyword evidence="3" id="KW-0732">Signal</keyword>
<dbReference type="PROSITE" id="PS51272">
    <property type="entry name" value="SLH"/>
    <property type="match status" value="1"/>
</dbReference>
<feature type="chain" id="PRO_5038676783" evidence="3">
    <location>
        <begin position="20"/>
        <end position="471"/>
    </location>
</feature>
<dbReference type="Proteomes" id="UP000183997">
    <property type="component" value="Unassembled WGS sequence"/>
</dbReference>
<dbReference type="AlphaFoldDB" id="A0A1M6UI02"/>
<dbReference type="RefSeq" id="WP_072915441.1">
    <property type="nucleotide sequence ID" value="NZ_FRAR01000020.1"/>
</dbReference>
<proteinExistence type="inferred from homology"/>
<dbReference type="Pfam" id="PF00395">
    <property type="entry name" value="SLH"/>
    <property type="match status" value="1"/>
</dbReference>
<sequence length="471" mass="52257">MIRKIIVLMFSLLLALALAGCGSSPTTSAPQEGKIQVVDDLGKTIVLQQPAKRIISLYSAHTENLFDLGLEQEIIGVSSKETYPPASVKKPAFDYNGDPEKILAQQPDLVLIRPFIQKSKPDFVKALENANINVVCLYPENFSRFDDYIRKLALLTGKETVAEEKLKQFHQQLDEIQQETANISPKKRVFFESTETEYRTITPDSIPANLLQLAGGINVAADAKAVSKESSIASYGVEKILARAAEIDVYIAQSGAMNAGGSPASIKIRPAFNEIKAVQENQIYNVDEKLVSSPTFRLALGAKQLARMLYPEAFDKFTQLPQQTTLSRQELAEMVVKYKHKEFFSPTSKHYNRTSGHLYGSFVDVALDHPAFNYIETAVQAGYLEGAGNKFEPDRAVTRDELSQVLFLLADLKDTATDVTIKDISLCEKPRIVELIVKNQVLTLDQQKQFNPSTTVSVQEALAALNRLQQL</sequence>
<dbReference type="GO" id="GO:0071281">
    <property type="term" value="P:cellular response to iron ion"/>
    <property type="evidence" value="ECO:0007669"/>
    <property type="project" value="TreeGrafter"/>
</dbReference>
<comment type="similarity">
    <text evidence="1">Belongs to the bacterial solute-binding protein 8 family.</text>
</comment>
<dbReference type="PANTHER" id="PTHR30535:SF34">
    <property type="entry name" value="MOLYBDATE-BINDING PROTEIN MOLA"/>
    <property type="match status" value="1"/>
</dbReference>
<evidence type="ECO:0000313" key="7">
    <source>
        <dbReference type="Proteomes" id="UP000183997"/>
    </source>
</evidence>
<reference evidence="7" key="1">
    <citation type="submission" date="2016-11" db="EMBL/GenBank/DDBJ databases">
        <authorList>
            <person name="Varghese N."/>
            <person name="Submissions S."/>
        </authorList>
    </citation>
    <scope>NUCLEOTIDE SEQUENCE [LARGE SCALE GENOMIC DNA]</scope>
    <source>
        <strain evidence="7">DSM 10349</strain>
    </source>
</reference>
<dbReference type="InterPro" id="IPR002491">
    <property type="entry name" value="ABC_transptr_periplasmic_BD"/>
</dbReference>
<dbReference type="Pfam" id="PF01497">
    <property type="entry name" value="Peripla_BP_2"/>
    <property type="match status" value="1"/>
</dbReference>
<dbReference type="InterPro" id="IPR001119">
    <property type="entry name" value="SLH_dom"/>
</dbReference>
<evidence type="ECO:0000256" key="2">
    <source>
        <dbReference type="ARBA" id="ARBA00022737"/>
    </source>
</evidence>
<evidence type="ECO:0000259" key="4">
    <source>
        <dbReference type="PROSITE" id="PS50983"/>
    </source>
</evidence>
<dbReference type="PROSITE" id="PS50983">
    <property type="entry name" value="FE_B12_PBP"/>
    <property type="match status" value="1"/>
</dbReference>
<feature type="domain" description="SLH" evidence="5">
    <location>
        <begin position="358"/>
        <end position="420"/>
    </location>
</feature>
<evidence type="ECO:0000256" key="3">
    <source>
        <dbReference type="SAM" id="SignalP"/>
    </source>
</evidence>
<dbReference type="EMBL" id="FRAR01000020">
    <property type="protein sequence ID" value="SHK68790.1"/>
    <property type="molecule type" value="Genomic_DNA"/>
</dbReference>
<evidence type="ECO:0000256" key="1">
    <source>
        <dbReference type="ARBA" id="ARBA00008814"/>
    </source>
</evidence>
<dbReference type="PANTHER" id="PTHR30535">
    <property type="entry name" value="VITAMIN B12-BINDING PROTEIN"/>
    <property type="match status" value="1"/>
</dbReference>
<name>A0A1M6UI02_9FIRM</name>
<accession>A0A1M6UI02</accession>
<dbReference type="OrthoDB" id="9787830at2"/>
<keyword evidence="2" id="KW-0677">Repeat</keyword>
<feature type="signal peptide" evidence="3">
    <location>
        <begin position="1"/>
        <end position="19"/>
    </location>
</feature>
<dbReference type="PROSITE" id="PS51257">
    <property type="entry name" value="PROKAR_LIPOPROTEIN"/>
    <property type="match status" value="1"/>
</dbReference>